<proteinExistence type="predicted"/>
<dbReference type="InterPro" id="IPR014347">
    <property type="entry name" value="Tautomerase/MIF_sf"/>
</dbReference>
<name>A0A4U1BJR9_9GAMM</name>
<sequence>MPHFVIDCASELLDIQSEQTLLKAIHQVAVNSGLFNEAAIKVRINPYSTYLAGGAQQPFIHLFAHILSGRTQEQKSELSRLLVMELTRLFPALTKIAANVYEMDKGNYVSRQMLEE</sequence>
<dbReference type="Proteomes" id="UP000305675">
    <property type="component" value="Unassembled WGS sequence"/>
</dbReference>
<dbReference type="GO" id="GO:0008704">
    <property type="term" value="F:5-carboxymethyl-2-hydroxymuconate delta-isomerase activity"/>
    <property type="evidence" value="ECO:0007669"/>
    <property type="project" value="InterPro"/>
</dbReference>
<reference evidence="1 2" key="1">
    <citation type="submission" date="2019-04" db="EMBL/GenBank/DDBJ databases">
        <authorList>
            <person name="Hwang J.C."/>
        </authorList>
    </citation>
    <scope>NUCLEOTIDE SEQUENCE [LARGE SCALE GENOMIC DNA]</scope>
    <source>
        <strain evidence="1 2">IMCC35002</strain>
    </source>
</reference>
<gene>
    <name evidence="1" type="ORF">FCL42_17580</name>
</gene>
<dbReference type="PANTHER" id="PTHR37950:SF1">
    <property type="entry name" value="4-HYDROXYPHENYLACETATE CATABOLISM PROTEIN"/>
    <property type="match status" value="1"/>
</dbReference>
<dbReference type="PANTHER" id="PTHR37950">
    <property type="entry name" value="4-HYDROXYPHENYLACETATE CATABOLISM PROTEIN"/>
    <property type="match status" value="1"/>
</dbReference>
<dbReference type="Pfam" id="PF02962">
    <property type="entry name" value="CHMI"/>
    <property type="match status" value="1"/>
</dbReference>
<comment type="caution">
    <text evidence="1">The sequence shown here is derived from an EMBL/GenBank/DDBJ whole genome shotgun (WGS) entry which is preliminary data.</text>
</comment>
<accession>A0A4U1BJR9</accession>
<keyword evidence="2" id="KW-1185">Reference proteome</keyword>
<dbReference type="InterPro" id="IPR004220">
    <property type="entry name" value="5-COMe_2-OHmuconate_Isoase"/>
</dbReference>
<dbReference type="OrthoDB" id="9814215at2"/>
<protein>
    <submittedName>
        <fullName evidence="1">5-carboxymethyl-2-hydroxymuconate Delta-isomerase</fullName>
    </submittedName>
</protein>
<evidence type="ECO:0000313" key="1">
    <source>
        <dbReference type="EMBL" id="TKB51654.1"/>
    </source>
</evidence>
<dbReference type="AlphaFoldDB" id="A0A4U1BJR9"/>
<dbReference type="RefSeq" id="WP_136864743.1">
    <property type="nucleotide sequence ID" value="NZ_SWCJ01000018.1"/>
</dbReference>
<dbReference type="EMBL" id="SWCJ01000018">
    <property type="protein sequence ID" value="TKB51654.1"/>
    <property type="molecule type" value="Genomic_DNA"/>
</dbReference>
<keyword evidence="1" id="KW-0413">Isomerase</keyword>
<organism evidence="1 2">
    <name type="scientific">Ferrimonas aestuarii</name>
    <dbReference type="NCBI Taxonomy" id="2569539"/>
    <lineage>
        <taxon>Bacteria</taxon>
        <taxon>Pseudomonadati</taxon>
        <taxon>Pseudomonadota</taxon>
        <taxon>Gammaproteobacteria</taxon>
        <taxon>Alteromonadales</taxon>
        <taxon>Ferrimonadaceae</taxon>
        <taxon>Ferrimonas</taxon>
    </lineage>
</organism>
<dbReference type="CDD" id="cd00580">
    <property type="entry name" value="CHMI"/>
    <property type="match status" value="1"/>
</dbReference>
<dbReference type="Gene3D" id="3.30.429.10">
    <property type="entry name" value="Macrophage Migration Inhibitory Factor"/>
    <property type="match status" value="1"/>
</dbReference>
<dbReference type="SUPFAM" id="SSF55331">
    <property type="entry name" value="Tautomerase/MIF"/>
    <property type="match status" value="1"/>
</dbReference>
<evidence type="ECO:0000313" key="2">
    <source>
        <dbReference type="Proteomes" id="UP000305675"/>
    </source>
</evidence>